<evidence type="ECO:0000313" key="1">
    <source>
        <dbReference type="EMBL" id="TDC60671.1"/>
    </source>
</evidence>
<accession>A0A4R4SC06</accession>
<proteinExistence type="predicted"/>
<keyword evidence="1" id="KW-0378">Hydrolase</keyword>
<dbReference type="PANTHER" id="PTHR46649">
    <property type="match status" value="1"/>
</dbReference>
<dbReference type="GO" id="GO:0016787">
    <property type="term" value="F:hydrolase activity"/>
    <property type="evidence" value="ECO:0007669"/>
    <property type="project" value="UniProtKB-KW"/>
</dbReference>
<dbReference type="Pfam" id="PF00702">
    <property type="entry name" value="Hydrolase"/>
    <property type="match status" value="1"/>
</dbReference>
<name>A0A4R4SC06_9ACTN</name>
<dbReference type="InterPro" id="IPR036412">
    <property type="entry name" value="HAD-like_sf"/>
</dbReference>
<protein>
    <submittedName>
        <fullName evidence="1">HAD family hydrolase</fullName>
    </submittedName>
</protein>
<dbReference type="RefSeq" id="WP_132822355.1">
    <property type="nucleotide sequence ID" value="NZ_SMKI01000789.1"/>
</dbReference>
<dbReference type="Gene3D" id="3.40.50.1000">
    <property type="entry name" value="HAD superfamily/HAD-like"/>
    <property type="match status" value="1"/>
</dbReference>
<dbReference type="InterPro" id="IPR023214">
    <property type="entry name" value="HAD_sf"/>
</dbReference>
<dbReference type="NCBIfam" id="TIGR01549">
    <property type="entry name" value="HAD-SF-IA-v1"/>
    <property type="match status" value="1"/>
</dbReference>
<organism evidence="1 2">
    <name type="scientific">Streptomyces hainanensis</name>
    <dbReference type="NCBI Taxonomy" id="402648"/>
    <lineage>
        <taxon>Bacteria</taxon>
        <taxon>Bacillati</taxon>
        <taxon>Actinomycetota</taxon>
        <taxon>Actinomycetes</taxon>
        <taxon>Kitasatosporales</taxon>
        <taxon>Streptomycetaceae</taxon>
        <taxon>Streptomyces</taxon>
    </lineage>
</organism>
<keyword evidence="2" id="KW-1185">Reference proteome</keyword>
<dbReference type="OrthoDB" id="3362560at2"/>
<dbReference type="Proteomes" id="UP000295345">
    <property type="component" value="Unassembled WGS sequence"/>
</dbReference>
<gene>
    <name evidence="1" type="ORF">E1283_35930</name>
</gene>
<dbReference type="SUPFAM" id="SSF56784">
    <property type="entry name" value="HAD-like"/>
    <property type="match status" value="1"/>
</dbReference>
<dbReference type="EMBL" id="SMKI01000789">
    <property type="protein sequence ID" value="TDC60671.1"/>
    <property type="molecule type" value="Genomic_DNA"/>
</dbReference>
<dbReference type="SFLD" id="SFLDS00003">
    <property type="entry name" value="Haloacid_Dehalogenase"/>
    <property type="match status" value="1"/>
</dbReference>
<evidence type="ECO:0000313" key="2">
    <source>
        <dbReference type="Proteomes" id="UP000295345"/>
    </source>
</evidence>
<dbReference type="PANTHER" id="PTHR46649:SF4">
    <property type="entry name" value="HALOACID DEHALOGENASE-LIKE HYDROLASE (HAD) SUPERFAMILY PROTEIN"/>
    <property type="match status" value="1"/>
</dbReference>
<dbReference type="InterPro" id="IPR006439">
    <property type="entry name" value="HAD-SF_hydro_IA"/>
</dbReference>
<reference evidence="1 2" key="1">
    <citation type="submission" date="2019-03" db="EMBL/GenBank/DDBJ databases">
        <title>Draft genome sequences of novel Actinobacteria.</title>
        <authorList>
            <person name="Sahin N."/>
            <person name="Ay H."/>
            <person name="Saygin H."/>
        </authorList>
    </citation>
    <scope>NUCLEOTIDE SEQUENCE [LARGE SCALE GENOMIC DNA]</scope>
    <source>
        <strain evidence="1 2">DSM 41900</strain>
    </source>
</reference>
<dbReference type="SFLD" id="SFLDG01129">
    <property type="entry name" value="C1.5:_HAD__Beta-PGM__Phosphata"/>
    <property type="match status" value="1"/>
</dbReference>
<comment type="caution">
    <text evidence="1">The sequence shown here is derived from an EMBL/GenBank/DDBJ whole genome shotgun (WGS) entry which is preliminary data.</text>
</comment>
<dbReference type="AlphaFoldDB" id="A0A4R4SC06"/>
<sequence length="230" mass="23302">MSRHFDAFDAVLFDYSGTLFDDGSVLTPAGVCAQAARHGVALRAADAARVIAGVLAAVDSPAGLTAREGCDRSAARHRAVWTGLMADAAPGALAEAVYACLADPGSWPAYPDAPGVLRGLAGAGLGLGVVSNIGWDVRPSFAALGVADLVGSFALSCERGAVKPEPELFLAACDELGVAPARVLFVGDDPVKDGAAARVGMPVYLLPAERRAGRPRGLGAVLALAGVVRE</sequence>